<comment type="caution">
    <text evidence="4">The sequence shown here is derived from an EMBL/GenBank/DDBJ whole genome shotgun (WGS) entry which is preliminary data.</text>
</comment>
<name>A0ABP5L101_9ACTN</name>
<dbReference type="SUPFAM" id="SSF55729">
    <property type="entry name" value="Acyl-CoA N-acyltransferases (Nat)"/>
    <property type="match status" value="1"/>
</dbReference>
<keyword evidence="1" id="KW-0808">Transferase</keyword>
<dbReference type="EMBL" id="BAAAPF010000191">
    <property type="protein sequence ID" value="GAA2138133.1"/>
    <property type="molecule type" value="Genomic_DNA"/>
</dbReference>
<dbReference type="Proteomes" id="UP001500443">
    <property type="component" value="Unassembled WGS sequence"/>
</dbReference>
<evidence type="ECO:0000313" key="5">
    <source>
        <dbReference type="Proteomes" id="UP001500443"/>
    </source>
</evidence>
<keyword evidence="2" id="KW-0012">Acyltransferase</keyword>
<protein>
    <submittedName>
        <fullName evidence="4">GNAT family N-acetyltransferase</fullName>
    </submittedName>
</protein>
<organism evidence="4 5">
    <name type="scientific">Streptomyces synnematoformans</name>
    <dbReference type="NCBI Taxonomy" id="415721"/>
    <lineage>
        <taxon>Bacteria</taxon>
        <taxon>Bacillati</taxon>
        <taxon>Actinomycetota</taxon>
        <taxon>Actinomycetes</taxon>
        <taxon>Kitasatosporales</taxon>
        <taxon>Streptomycetaceae</taxon>
        <taxon>Streptomyces</taxon>
    </lineage>
</organism>
<dbReference type="InterPro" id="IPR000182">
    <property type="entry name" value="GNAT_dom"/>
</dbReference>
<dbReference type="InterPro" id="IPR016181">
    <property type="entry name" value="Acyl_CoA_acyltransferase"/>
</dbReference>
<reference evidence="5" key="1">
    <citation type="journal article" date="2019" name="Int. J. Syst. Evol. Microbiol.">
        <title>The Global Catalogue of Microorganisms (GCM) 10K type strain sequencing project: providing services to taxonomists for standard genome sequencing and annotation.</title>
        <authorList>
            <consortium name="The Broad Institute Genomics Platform"/>
            <consortium name="The Broad Institute Genome Sequencing Center for Infectious Disease"/>
            <person name="Wu L."/>
            <person name="Ma J."/>
        </authorList>
    </citation>
    <scope>NUCLEOTIDE SEQUENCE [LARGE SCALE GENOMIC DNA]</scope>
    <source>
        <strain evidence="5">JCM 15481</strain>
    </source>
</reference>
<evidence type="ECO:0000259" key="3">
    <source>
        <dbReference type="PROSITE" id="PS51186"/>
    </source>
</evidence>
<dbReference type="InterPro" id="IPR050832">
    <property type="entry name" value="Bact_Acetyltransf"/>
</dbReference>
<feature type="domain" description="N-acetyltransferase" evidence="3">
    <location>
        <begin position="146"/>
        <end position="282"/>
    </location>
</feature>
<keyword evidence="5" id="KW-1185">Reference proteome</keyword>
<dbReference type="PANTHER" id="PTHR43877">
    <property type="entry name" value="AMINOALKYLPHOSPHONATE N-ACETYLTRANSFERASE-RELATED-RELATED"/>
    <property type="match status" value="1"/>
</dbReference>
<dbReference type="Gene3D" id="3.40.630.30">
    <property type="match status" value="1"/>
</dbReference>
<evidence type="ECO:0000313" key="4">
    <source>
        <dbReference type="EMBL" id="GAA2138133.1"/>
    </source>
</evidence>
<proteinExistence type="predicted"/>
<evidence type="ECO:0000256" key="1">
    <source>
        <dbReference type="ARBA" id="ARBA00022679"/>
    </source>
</evidence>
<accession>A0ABP5L101</accession>
<dbReference type="RefSeq" id="WP_344292035.1">
    <property type="nucleotide sequence ID" value="NZ_BAAAPF010000191.1"/>
</dbReference>
<evidence type="ECO:0000256" key="2">
    <source>
        <dbReference type="ARBA" id="ARBA00023315"/>
    </source>
</evidence>
<dbReference type="Pfam" id="PF00583">
    <property type="entry name" value="Acetyltransf_1"/>
    <property type="match status" value="1"/>
</dbReference>
<dbReference type="PROSITE" id="PS51186">
    <property type="entry name" value="GNAT"/>
    <property type="match status" value="1"/>
</dbReference>
<sequence length="282" mass="29251">MSWTTTHDLDAFTAAAGPFLRADPAPHTVLLTAAASLAAAGLDRYGDGRPEFGWWRALDGRVAGAYLATPPFPPLLSRMPAAAAAGLAGLRAAAGLPTSGVNAGRAAAEAFAAAWTGRTGQAATVEERNRLYRLGELAPPDPAPSGYARAATGDDRDLLVDWTRRFHAESAGGAGDPARAVADRLAYGGATLWEDGGRPVSYAGVTRTIAGMVRVAPVYTPPPLRRRGYATASTAAVSRAARAAGARDVLLFTDLANPTSNALYRRLGYVPVEDHLVVSFAG</sequence>
<gene>
    <name evidence="4" type="ORF">GCM10009802_47540</name>
</gene>